<feature type="region of interest" description="Disordered" evidence="3">
    <location>
        <begin position="518"/>
        <end position="537"/>
    </location>
</feature>
<protein>
    <recommendedName>
        <fullName evidence="9">NB-ARC domain-containing protein</fullName>
    </recommendedName>
</protein>
<dbReference type="PRINTS" id="PR00364">
    <property type="entry name" value="DISEASERSIST"/>
</dbReference>
<dbReference type="EMBL" id="JBJKBG010000010">
    <property type="protein sequence ID" value="KAL3720482.1"/>
    <property type="molecule type" value="Genomic_DNA"/>
</dbReference>
<evidence type="ECO:0000256" key="3">
    <source>
        <dbReference type="SAM" id="MobiDB-lite"/>
    </source>
</evidence>
<dbReference type="InterPro" id="IPR036388">
    <property type="entry name" value="WH-like_DNA-bd_sf"/>
</dbReference>
<dbReference type="Pfam" id="PF00931">
    <property type="entry name" value="NB-ARC"/>
    <property type="match status" value="1"/>
</dbReference>
<dbReference type="GO" id="GO:0006952">
    <property type="term" value="P:defense response"/>
    <property type="evidence" value="ECO:0007669"/>
    <property type="project" value="UniProtKB-KW"/>
</dbReference>
<accession>A0ABD3IZ74</accession>
<keyword evidence="2" id="KW-0611">Plant defense</keyword>
<keyword evidence="1" id="KW-0677">Repeat</keyword>
<proteinExistence type="predicted"/>
<dbReference type="InterPro" id="IPR058922">
    <property type="entry name" value="WHD_DRP"/>
</dbReference>
<dbReference type="SUPFAM" id="SSF52540">
    <property type="entry name" value="P-loop containing nucleoside triphosphate hydrolases"/>
    <property type="match status" value="1"/>
</dbReference>
<dbReference type="SUPFAM" id="SSF52058">
    <property type="entry name" value="L domain-like"/>
    <property type="match status" value="1"/>
</dbReference>
<gene>
    <name evidence="7" type="ORF">ACJRO7_005320</name>
</gene>
<dbReference type="Gene3D" id="3.40.50.300">
    <property type="entry name" value="P-loop containing nucleotide triphosphate hydrolases"/>
    <property type="match status" value="1"/>
</dbReference>
<dbReference type="Proteomes" id="UP001634007">
    <property type="component" value="Unassembled WGS sequence"/>
</dbReference>
<feature type="domain" description="Disease resistance protein winged helix" evidence="5">
    <location>
        <begin position="422"/>
        <end position="498"/>
    </location>
</feature>
<dbReference type="InterPro" id="IPR002182">
    <property type="entry name" value="NB-ARC"/>
</dbReference>
<sequence length="1031" mass="115851">MADSGKISYTMAAEAAAEIVSQKLDILLSRPEWVGCFPVETLVKDAKANLALIQGFFSSKGRPAKSTEWAERLLRDLYDAEEFIDKFHLKVARGRQEALHAATRPLGTLVHKCMLWRDMSNLVKAMKELCQDQYLPDKKETGGETEKVPASAPWEGPKLARLTNFWDQQASTNFASREALKEEIVKRIRTEAEWKPKLVNVHGISIWGKEGTGKTFLARWIYREAMYLGFDTRAWVHLPAINDRRELLFEILTQVDKLARGAMDFNEIKEMLNQKLANANRFLIVLDDVRRSDEGLMQDLAMIIQPFSWRGHVITTTQDNWIADLSDEAKPIKLEILGEEERQKMLDMKLRRGPQGKDKILNQIPALPLCICLLGGLLSNATEEERAALANNNSAITASDLLELSYHRLPVHLKPCLIYMALFPLASPVPTRRLVRLWLAEGLLDSHCCNRGTEMTPEEVGETFILELADRNVIDVVSWRADGSPKACQMLTSLYDLICPAAISTGFLHIHNASKSRGKNELNPTSQQQPLPNAPPEKTKVRWLAEHTKIVSGGHDNSPLKLKLSQVRSFLSFYLRRGMLTKDISTFLGNMTSKADYSLLRVLDLEGVYKPSLQGMLRKLLLLRYLGLRSTVLDSIPSEVANLQYLETLDIKHTHITSLPSSLWKARNLRHLHLNWFYIDLKKILKACGDNVMALTKLQTLSGLVTGEAKENSMTGHMNSLTTLKLFLQHSDKDTPGAAGIADWISFKLTSLQSLTFGVIREAQPSKEATKEGEPAAQPADKKKEELAAQPADNKEGEPEAQTAAKKEGEPAPKQIGLLPGLDLSKHHELFELYLLGQLNKPIWTRLLPGLLRVLTLSGSNVKTDVMPELGALLRNLRTLRLLANSFLSETMSFAKDGFPSLKSLKIWKLPLLKKVTIEQGAMLHLKELEFRHLHAMISVEGINECKDLENICVTSQSKDLVNQLEGKLKGKLEKKQLHVQEVTKSPKSLDDKEGDGDEKGETFYLRVEKKSQSMNDDNSSKKRGDDLPEH</sequence>
<evidence type="ECO:0000259" key="5">
    <source>
        <dbReference type="Pfam" id="PF23559"/>
    </source>
</evidence>
<dbReference type="InterPro" id="IPR044974">
    <property type="entry name" value="Disease_R_plants"/>
</dbReference>
<comment type="caution">
    <text evidence="7">The sequence shown here is derived from an EMBL/GenBank/DDBJ whole genome shotgun (WGS) entry which is preliminary data.</text>
</comment>
<dbReference type="InterPro" id="IPR055414">
    <property type="entry name" value="LRR_R13L4/SHOC2-like"/>
</dbReference>
<feature type="compositionally biased region" description="Basic and acidic residues" evidence="3">
    <location>
        <begin position="1019"/>
        <end position="1031"/>
    </location>
</feature>
<evidence type="ECO:0000256" key="1">
    <source>
        <dbReference type="ARBA" id="ARBA00022737"/>
    </source>
</evidence>
<feature type="region of interest" description="Disordered" evidence="3">
    <location>
        <begin position="980"/>
        <end position="1031"/>
    </location>
</feature>
<dbReference type="InterPro" id="IPR027417">
    <property type="entry name" value="P-loop_NTPase"/>
</dbReference>
<dbReference type="InterPro" id="IPR032675">
    <property type="entry name" value="LRR_dom_sf"/>
</dbReference>
<reference evidence="7 8" key="1">
    <citation type="submission" date="2024-11" db="EMBL/GenBank/DDBJ databases">
        <title>Chromosome-level genome assembly of Eucalyptus globulus Labill. provides insights into its genome evolution.</title>
        <authorList>
            <person name="Li X."/>
        </authorList>
    </citation>
    <scope>NUCLEOTIDE SEQUENCE [LARGE SCALE GENOMIC DNA]</scope>
    <source>
        <strain evidence="7">CL2024</strain>
        <tissue evidence="7">Fresh tender leaves</tissue>
    </source>
</reference>
<name>A0ABD3IZ74_EUCGL</name>
<organism evidence="7 8">
    <name type="scientific">Eucalyptus globulus</name>
    <name type="common">Tasmanian blue gum</name>
    <dbReference type="NCBI Taxonomy" id="34317"/>
    <lineage>
        <taxon>Eukaryota</taxon>
        <taxon>Viridiplantae</taxon>
        <taxon>Streptophyta</taxon>
        <taxon>Embryophyta</taxon>
        <taxon>Tracheophyta</taxon>
        <taxon>Spermatophyta</taxon>
        <taxon>Magnoliopsida</taxon>
        <taxon>eudicotyledons</taxon>
        <taxon>Gunneridae</taxon>
        <taxon>Pentapetalae</taxon>
        <taxon>rosids</taxon>
        <taxon>malvids</taxon>
        <taxon>Myrtales</taxon>
        <taxon>Myrtaceae</taxon>
        <taxon>Myrtoideae</taxon>
        <taxon>Eucalypteae</taxon>
        <taxon>Eucalyptus</taxon>
    </lineage>
</organism>
<dbReference type="Pfam" id="PF23559">
    <property type="entry name" value="WHD_DRP"/>
    <property type="match status" value="1"/>
</dbReference>
<evidence type="ECO:0000259" key="4">
    <source>
        <dbReference type="Pfam" id="PF00931"/>
    </source>
</evidence>
<dbReference type="AlphaFoldDB" id="A0ABD3IZ74"/>
<evidence type="ECO:0000259" key="6">
    <source>
        <dbReference type="Pfam" id="PF23598"/>
    </source>
</evidence>
<feature type="compositionally biased region" description="Basic and acidic residues" evidence="3">
    <location>
        <begin position="988"/>
        <end position="1012"/>
    </location>
</feature>
<keyword evidence="8" id="KW-1185">Reference proteome</keyword>
<feature type="domain" description="Disease resistance R13L4/SHOC-2-like LRR" evidence="6">
    <location>
        <begin position="590"/>
        <end position="755"/>
    </location>
</feature>
<dbReference type="GO" id="GO:0051707">
    <property type="term" value="P:response to other organism"/>
    <property type="evidence" value="ECO:0007669"/>
    <property type="project" value="UniProtKB-ARBA"/>
</dbReference>
<evidence type="ECO:0000313" key="8">
    <source>
        <dbReference type="Proteomes" id="UP001634007"/>
    </source>
</evidence>
<feature type="domain" description="NB-ARC" evidence="4">
    <location>
        <begin position="200"/>
        <end position="348"/>
    </location>
</feature>
<dbReference type="PANTHER" id="PTHR23155">
    <property type="entry name" value="DISEASE RESISTANCE PROTEIN RP"/>
    <property type="match status" value="1"/>
</dbReference>
<feature type="compositionally biased region" description="Basic and acidic residues" evidence="3">
    <location>
        <begin position="764"/>
        <end position="798"/>
    </location>
</feature>
<dbReference type="PANTHER" id="PTHR23155:SF955">
    <property type="entry name" value="AAA+ ATPASE DOMAIN-CONTAINING PROTEIN"/>
    <property type="match status" value="1"/>
</dbReference>
<feature type="region of interest" description="Disordered" evidence="3">
    <location>
        <begin position="763"/>
        <end position="813"/>
    </location>
</feature>
<evidence type="ECO:0000313" key="7">
    <source>
        <dbReference type="EMBL" id="KAL3720482.1"/>
    </source>
</evidence>
<evidence type="ECO:0008006" key="9">
    <source>
        <dbReference type="Google" id="ProtNLM"/>
    </source>
</evidence>
<dbReference type="Gene3D" id="1.10.10.10">
    <property type="entry name" value="Winged helix-like DNA-binding domain superfamily/Winged helix DNA-binding domain"/>
    <property type="match status" value="1"/>
</dbReference>
<dbReference type="Gene3D" id="3.80.10.10">
    <property type="entry name" value="Ribonuclease Inhibitor"/>
    <property type="match status" value="2"/>
</dbReference>
<dbReference type="Pfam" id="PF23598">
    <property type="entry name" value="LRR_14"/>
    <property type="match status" value="1"/>
</dbReference>
<feature type="compositionally biased region" description="Polar residues" evidence="3">
    <location>
        <begin position="522"/>
        <end position="531"/>
    </location>
</feature>
<evidence type="ECO:0000256" key="2">
    <source>
        <dbReference type="ARBA" id="ARBA00022821"/>
    </source>
</evidence>